<proteinExistence type="predicted"/>
<evidence type="ECO:0000313" key="4">
    <source>
        <dbReference type="Proteomes" id="UP000318571"/>
    </source>
</evidence>
<organism evidence="3 4">
    <name type="scientific">Tigriopus californicus</name>
    <name type="common">Marine copepod</name>
    <dbReference type="NCBI Taxonomy" id="6832"/>
    <lineage>
        <taxon>Eukaryota</taxon>
        <taxon>Metazoa</taxon>
        <taxon>Ecdysozoa</taxon>
        <taxon>Arthropoda</taxon>
        <taxon>Crustacea</taxon>
        <taxon>Multicrustacea</taxon>
        <taxon>Hexanauplia</taxon>
        <taxon>Copepoda</taxon>
        <taxon>Harpacticoida</taxon>
        <taxon>Harpacticidae</taxon>
        <taxon>Tigriopus</taxon>
    </lineage>
</organism>
<dbReference type="InterPro" id="IPR001283">
    <property type="entry name" value="CRISP-related"/>
</dbReference>
<comment type="caution">
    <text evidence="3">The sequence shown here is derived from an EMBL/GenBank/DDBJ whole genome shotgun (WGS) entry which is preliminary data.</text>
</comment>
<sequence length="445" mass="48827">MQGNVLRSFFGVAFLVWLEGSAANERLPVPPSVRPEGFYCHLHENHTLCRYQNQVSSTCGQIIERGMTQQERELVLMLHNERRAFIANGKELRGDPGPQPPAANMMELTYDEELEFEAQSWADQCIRNHECPQCRSLDRFKVGQNLFWFGHFSGSWEKSVKGWYDEVVDFNSHFTQMTWSSSTKMGCGKLISQPENSNYGQQFFICNYGLAGNLIKSEMYKVGQPCSDCPRGTTCSLRYPGLCNGVPTEKLTVRTPVNVDLSWIPTRPPIVTLHKPNEGPKLDEVLELPPIIVEPPEVPDTPEECIYTCQDSGGCSVKFASIVFFSGSVLGSCFPPSFGGECSGTPEKCEECIGICNGKNGQELTVTLSKETKVPNQESAGSGDTCSYNCQSSGGCSVRINSKGFVSGSVLGSCFSPGFGGKCSGTPTRCQDCLGVCQELTPGEH</sequence>
<dbReference type="PRINTS" id="PR00838">
    <property type="entry name" value="V5ALLERGEN"/>
</dbReference>
<dbReference type="Gene3D" id="3.40.33.10">
    <property type="entry name" value="CAP"/>
    <property type="match status" value="1"/>
</dbReference>
<dbReference type="Pfam" id="PF00188">
    <property type="entry name" value="CAP"/>
    <property type="match status" value="1"/>
</dbReference>
<feature type="signal peptide" evidence="1">
    <location>
        <begin position="1"/>
        <end position="23"/>
    </location>
</feature>
<reference evidence="3 4" key="1">
    <citation type="journal article" date="2018" name="Nat. Ecol. Evol.">
        <title>Genomic signatures of mitonuclear coevolution across populations of Tigriopus californicus.</title>
        <authorList>
            <person name="Barreto F.S."/>
            <person name="Watson E.T."/>
            <person name="Lima T.G."/>
            <person name="Willett C.S."/>
            <person name="Edmands S."/>
            <person name="Li W."/>
            <person name="Burton R.S."/>
        </authorList>
    </citation>
    <scope>NUCLEOTIDE SEQUENCE [LARGE SCALE GENOMIC DNA]</scope>
    <source>
        <strain evidence="3 4">San Diego</strain>
    </source>
</reference>
<dbReference type="CDD" id="cd05380">
    <property type="entry name" value="CAP_euk"/>
    <property type="match status" value="1"/>
</dbReference>
<evidence type="ECO:0000256" key="1">
    <source>
        <dbReference type="SAM" id="SignalP"/>
    </source>
</evidence>
<evidence type="ECO:0000313" key="3">
    <source>
        <dbReference type="EMBL" id="TRY71589.1"/>
    </source>
</evidence>
<feature type="non-terminal residue" evidence="3">
    <location>
        <position position="445"/>
    </location>
</feature>
<keyword evidence="1" id="KW-0732">Signal</keyword>
<protein>
    <recommendedName>
        <fullName evidence="2">SCP domain-containing protein</fullName>
    </recommendedName>
</protein>
<feature type="chain" id="PRO_5021848282" description="SCP domain-containing protein" evidence="1">
    <location>
        <begin position="24"/>
        <end position="445"/>
    </location>
</feature>
<dbReference type="Proteomes" id="UP000318571">
    <property type="component" value="Chromosome 7"/>
</dbReference>
<dbReference type="AlphaFoldDB" id="A0A553P1L8"/>
<dbReference type="PRINTS" id="PR00837">
    <property type="entry name" value="V5TPXLIKE"/>
</dbReference>
<name>A0A553P1L8_TIGCA</name>
<dbReference type="InterPro" id="IPR014044">
    <property type="entry name" value="CAP_dom"/>
</dbReference>
<dbReference type="EMBL" id="VCGU01000008">
    <property type="protein sequence ID" value="TRY71589.1"/>
    <property type="molecule type" value="Genomic_DNA"/>
</dbReference>
<dbReference type="InterPro" id="IPR035940">
    <property type="entry name" value="CAP_sf"/>
</dbReference>
<dbReference type="InterPro" id="IPR002413">
    <property type="entry name" value="V5_allergen-like"/>
</dbReference>
<dbReference type="PANTHER" id="PTHR10334">
    <property type="entry name" value="CYSTEINE-RICH SECRETORY PROTEIN-RELATED"/>
    <property type="match status" value="1"/>
</dbReference>
<dbReference type="SUPFAM" id="SSF55797">
    <property type="entry name" value="PR-1-like"/>
    <property type="match status" value="1"/>
</dbReference>
<gene>
    <name evidence="3" type="ORF">TCAL_10128</name>
</gene>
<accession>A0A553P1L8</accession>
<evidence type="ECO:0000259" key="2">
    <source>
        <dbReference type="SMART" id="SM00198"/>
    </source>
</evidence>
<keyword evidence="4" id="KW-1185">Reference proteome</keyword>
<feature type="domain" description="SCP" evidence="2">
    <location>
        <begin position="69"/>
        <end position="216"/>
    </location>
</feature>
<dbReference type="SMART" id="SM00198">
    <property type="entry name" value="SCP"/>
    <property type="match status" value="1"/>
</dbReference>